<dbReference type="Pfam" id="PF11271">
    <property type="entry name" value="PorA"/>
    <property type="match status" value="1"/>
</dbReference>
<accession>A0ABT4N5T2</accession>
<dbReference type="InterPro" id="IPR021424">
    <property type="entry name" value="PorA"/>
</dbReference>
<evidence type="ECO:0000256" key="1">
    <source>
        <dbReference type="SAM" id="MobiDB-lite"/>
    </source>
</evidence>
<organism evidence="3 4">
    <name type="scientific">Gordonia rubripertincta</name>
    <name type="common">Rhodococcus corallinus</name>
    <dbReference type="NCBI Taxonomy" id="36822"/>
    <lineage>
        <taxon>Bacteria</taxon>
        <taxon>Bacillati</taxon>
        <taxon>Actinomycetota</taxon>
        <taxon>Actinomycetes</taxon>
        <taxon>Mycobacteriales</taxon>
        <taxon>Gordoniaceae</taxon>
        <taxon>Gordonia</taxon>
    </lineage>
</organism>
<feature type="region of interest" description="Disordered" evidence="1">
    <location>
        <begin position="314"/>
        <end position="350"/>
    </location>
</feature>
<comment type="caution">
    <text evidence="3">The sequence shown here is derived from an EMBL/GenBank/DDBJ whole genome shotgun (WGS) entry which is preliminary data.</text>
</comment>
<keyword evidence="2" id="KW-0472">Membrane</keyword>
<sequence length="350" mass="37822">MGLVFFGALLVTCAILLPTVIVPKAKQLPAHVSQSVTLTAQDATVLDNELLASGAVKAESNVPLQVDVKVQSSPPTNDETVTLVAAVRTTRTDQSGPDGTISGYVDRVSLDRKSAAPQSNPVPLTIHESSGVAEETPRTGFQYNFPLGVGRHEYPVYDSEAQLTAPAEYVDDDRVVEGVQLLHFQQRIDEINLQERLGDVASLEMPSRAWGTENTNTPVRMSLYYSVIRDLWVEPDTGMIVDQRQNLHRQLGNSEGFRVTSLQADLHFSDATVTKNAKEAARNKRLLFWGSIGAPGALGVVGVVMLGAGAYLGSRGRRSREKTDDSDQEPSADAKSKWNASSLGGPPTRT</sequence>
<evidence type="ECO:0000313" key="3">
    <source>
        <dbReference type="EMBL" id="MCZ4553631.1"/>
    </source>
</evidence>
<keyword evidence="2" id="KW-1133">Transmembrane helix</keyword>
<protein>
    <submittedName>
        <fullName evidence="3">DUF3068 domain-containing protein</fullName>
    </submittedName>
</protein>
<feature type="transmembrane region" description="Helical" evidence="2">
    <location>
        <begin position="286"/>
        <end position="312"/>
    </location>
</feature>
<dbReference type="EMBL" id="JAPWIE010000011">
    <property type="protein sequence ID" value="MCZ4553631.1"/>
    <property type="molecule type" value="Genomic_DNA"/>
</dbReference>
<dbReference type="Proteomes" id="UP001067235">
    <property type="component" value="Unassembled WGS sequence"/>
</dbReference>
<proteinExistence type="predicted"/>
<name>A0ABT4N5T2_GORRU</name>
<reference evidence="3" key="1">
    <citation type="submission" date="2022-12" db="EMBL/GenBank/DDBJ databases">
        <authorList>
            <person name="Krivoruchko A.V."/>
            <person name="Elkin A."/>
        </authorList>
    </citation>
    <scope>NUCLEOTIDE SEQUENCE</scope>
    <source>
        <strain evidence="3">IEGM 1388</strain>
    </source>
</reference>
<evidence type="ECO:0000256" key="2">
    <source>
        <dbReference type="SAM" id="Phobius"/>
    </source>
</evidence>
<dbReference type="RefSeq" id="WP_301574409.1">
    <property type="nucleotide sequence ID" value="NZ_JAPWIE010000011.1"/>
</dbReference>
<keyword evidence="4" id="KW-1185">Reference proteome</keyword>
<keyword evidence="2" id="KW-0812">Transmembrane</keyword>
<gene>
    <name evidence="3" type="ORF">O4213_26830</name>
</gene>
<evidence type="ECO:0000313" key="4">
    <source>
        <dbReference type="Proteomes" id="UP001067235"/>
    </source>
</evidence>